<evidence type="ECO:0000256" key="2">
    <source>
        <dbReference type="ARBA" id="ARBA00023315"/>
    </source>
</evidence>
<dbReference type="EMBL" id="CP029193">
    <property type="protein sequence ID" value="QES28685.1"/>
    <property type="molecule type" value="Genomic_DNA"/>
</dbReference>
<dbReference type="SUPFAM" id="SSF55729">
    <property type="entry name" value="Acyl-CoA N-acyltransferases (Nat)"/>
    <property type="match status" value="1"/>
</dbReference>
<dbReference type="InterPro" id="IPR016181">
    <property type="entry name" value="Acyl_CoA_acyltransferase"/>
</dbReference>
<dbReference type="InterPro" id="IPR051531">
    <property type="entry name" value="N-acetyltransferase"/>
</dbReference>
<dbReference type="PANTHER" id="PTHR43792:SF8">
    <property type="entry name" value="[RIBOSOMAL PROTEIN US5]-ALANINE N-ACETYLTRANSFERASE"/>
    <property type="match status" value="1"/>
</dbReference>
<feature type="domain" description="N-acetyltransferase" evidence="4">
    <location>
        <begin position="9"/>
        <end position="171"/>
    </location>
</feature>
<evidence type="ECO:0000256" key="1">
    <source>
        <dbReference type="ARBA" id="ARBA00022679"/>
    </source>
</evidence>
<dbReference type="OrthoDB" id="2631610at2"/>
<keyword evidence="6" id="KW-1185">Reference proteome</keyword>
<dbReference type="CDD" id="cd04301">
    <property type="entry name" value="NAT_SF"/>
    <property type="match status" value="1"/>
</dbReference>
<evidence type="ECO:0000259" key="4">
    <source>
        <dbReference type="PROSITE" id="PS51186"/>
    </source>
</evidence>
<keyword evidence="1 5" id="KW-0808">Transferase</keyword>
<name>A0A5P2BDT8_STRVZ</name>
<proteinExistence type="inferred from homology"/>
<dbReference type="GO" id="GO:0008999">
    <property type="term" value="F:protein-N-terminal-alanine acetyltransferase activity"/>
    <property type="evidence" value="ECO:0007669"/>
    <property type="project" value="TreeGrafter"/>
</dbReference>
<comment type="similarity">
    <text evidence="3">Belongs to the acetyltransferase family. RimJ subfamily.</text>
</comment>
<evidence type="ECO:0000256" key="3">
    <source>
        <dbReference type="ARBA" id="ARBA00038502"/>
    </source>
</evidence>
<dbReference type="AlphaFoldDB" id="A0A5P2BDT8"/>
<dbReference type="Gene3D" id="3.40.630.30">
    <property type="match status" value="1"/>
</dbReference>
<reference evidence="5 6" key="1">
    <citation type="submission" date="2018-05" db="EMBL/GenBank/DDBJ databases">
        <title>Streptomyces venezuelae.</title>
        <authorList>
            <person name="Kim W."/>
            <person name="Lee N."/>
            <person name="Cho B.-K."/>
        </authorList>
    </citation>
    <scope>NUCLEOTIDE SEQUENCE [LARGE SCALE GENOMIC DNA]</scope>
    <source>
        <strain evidence="5 6">ATCC 14583</strain>
    </source>
</reference>
<dbReference type="InterPro" id="IPR000182">
    <property type="entry name" value="GNAT_dom"/>
</dbReference>
<dbReference type="Pfam" id="PF13302">
    <property type="entry name" value="Acetyltransf_3"/>
    <property type="match status" value="1"/>
</dbReference>
<dbReference type="PROSITE" id="PS51186">
    <property type="entry name" value="GNAT"/>
    <property type="match status" value="1"/>
</dbReference>
<dbReference type="GO" id="GO:0005737">
    <property type="term" value="C:cytoplasm"/>
    <property type="evidence" value="ECO:0007669"/>
    <property type="project" value="TreeGrafter"/>
</dbReference>
<dbReference type="Proteomes" id="UP000323046">
    <property type="component" value="Chromosome"/>
</dbReference>
<keyword evidence="2" id="KW-0012">Acyltransferase</keyword>
<accession>A0A5P2BDT8</accession>
<organism evidence="5 6">
    <name type="scientific">Streptomyces venezuelae</name>
    <dbReference type="NCBI Taxonomy" id="54571"/>
    <lineage>
        <taxon>Bacteria</taxon>
        <taxon>Bacillati</taxon>
        <taxon>Actinomycetota</taxon>
        <taxon>Actinomycetes</taxon>
        <taxon>Kitasatosporales</taxon>
        <taxon>Streptomycetaceae</taxon>
        <taxon>Streptomyces</taxon>
    </lineage>
</organism>
<protein>
    <submittedName>
        <fullName evidence="5">GNAT family N-acetyltransferase</fullName>
    </submittedName>
</protein>
<evidence type="ECO:0000313" key="6">
    <source>
        <dbReference type="Proteomes" id="UP000323046"/>
    </source>
</evidence>
<gene>
    <name evidence="5" type="ORF">DEJ47_21595</name>
</gene>
<dbReference type="PANTHER" id="PTHR43792">
    <property type="entry name" value="GNAT FAMILY, PUTATIVE (AFU_ORTHOLOGUE AFUA_3G00765)-RELATED-RELATED"/>
    <property type="match status" value="1"/>
</dbReference>
<sequence>MKRSPARDLRLEPWSEDDGLALLHRLNTPEMTAHLGGPEPEEKVADRHRRYLALGDGKGQMFRIAVDGHTAGSIGYWETTWQGEQVWETGWGVLPEFQGMGVAADAARLVIEQARGAGRHAHLHAFPATDHGASNAVCRKAGFTLRGESTVEYPKGNWHACNDWRVTLSTDTDR</sequence>
<dbReference type="RefSeq" id="WP_150170757.1">
    <property type="nucleotide sequence ID" value="NZ_CP029193.1"/>
</dbReference>
<evidence type="ECO:0000313" key="5">
    <source>
        <dbReference type="EMBL" id="QES28685.1"/>
    </source>
</evidence>